<evidence type="ECO:0000256" key="1">
    <source>
        <dbReference type="SAM" id="MobiDB-lite"/>
    </source>
</evidence>
<gene>
    <name evidence="2" type="ORF">R3P38DRAFT_3179334</name>
</gene>
<dbReference type="AlphaFoldDB" id="A0AAW0CSP0"/>
<organism evidence="2 3">
    <name type="scientific">Favolaschia claudopus</name>
    <dbReference type="NCBI Taxonomy" id="2862362"/>
    <lineage>
        <taxon>Eukaryota</taxon>
        <taxon>Fungi</taxon>
        <taxon>Dikarya</taxon>
        <taxon>Basidiomycota</taxon>
        <taxon>Agaricomycotina</taxon>
        <taxon>Agaricomycetes</taxon>
        <taxon>Agaricomycetidae</taxon>
        <taxon>Agaricales</taxon>
        <taxon>Marasmiineae</taxon>
        <taxon>Mycenaceae</taxon>
        <taxon>Favolaschia</taxon>
    </lineage>
</organism>
<evidence type="ECO:0000313" key="3">
    <source>
        <dbReference type="Proteomes" id="UP001362999"/>
    </source>
</evidence>
<reference evidence="2 3" key="1">
    <citation type="journal article" date="2024" name="J Genomics">
        <title>Draft genome sequencing and assembly of Favolaschia claudopus CIRM-BRFM 2984 isolated from oak limbs.</title>
        <authorList>
            <person name="Navarro D."/>
            <person name="Drula E."/>
            <person name="Chaduli D."/>
            <person name="Cazenave R."/>
            <person name="Ahrendt S."/>
            <person name="Wang J."/>
            <person name="Lipzen A."/>
            <person name="Daum C."/>
            <person name="Barry K."/>
            <person name="Grigoriev I.V."/>
            <person name="Favel A."/>
            <person name="Rosso M.N."/>
            <person name="Martin F."/>
        </authorList>
    </citation>
    <scope>NUCLEOTIDE SEQUENCE [LARGE SCALE GENOMIC DNA]</scope>
    <source>
        <strain evidence="2 3">CIRM-BRFM 2984</strain>
    </source>
</reference>
<comment type="caution">
    <text evidence="2">The sequence shown here is derived from an EMBL/GenBank/DDBJ whole genome shotgun (WGS) entry which is preliminary data.</text>
</comment>
<feature type="compositionally biased region" description="Pro residues" evidence="1">
    <location>
        <begin position="136"/>
        <end position="146"/>
    </location>
</feature>
<accession>A0AAW0CSP0</accession>
<protein>
    <submittedName>
        <fullName evidence="2">Uncharacterized protein</fullName>
    </submittedName>
</protein>
<keyword evidence="3" id="KW-1185">Reference proteome</keyword>
<dbReference type="Proteomes" id="UP001362999">
    <property type="component" value="Unassembled WGS sequence"/>
</dbReference>
<evidence type="ECO:0000313" key="2">
    <source>
        <dbReference type="EMBL" id="KAK7042799.1"/>
    </source>
</evidence>
<name>A0AAW0CSP0_9AGAR</name>
<proteinExistence type="predicted"/>
<feature type="region of interest" description="Disordered" evidence="1">
    <location>
        <begin position="133"/>
        <end position="161"/>
    </location>
</feature>
<dbReference type="EMBL" id="JAWWNJ010000013">
    <property type="protein sequence ID" value="KAK7042799.1"/>
    <property type="molecule type" value="Genomic_DNA"/>
</dbReference>
<sequence length="161" mass="17924">MPLNVAIGRFPPHDIWLILPVTRLTLARLPWYLGSILHQYGGYLSQLGLTLAALLRPRAPCSRIWRLLIFSARIGSSALKRRRYGPYIIIRSLHLGSPLHPISAARLGAACLGTRLRPRDYYLLRLHPSVSRPAAPNVPPPPPSAISPPRLTRMLTGRPNV</sequence>